<evidence type="ECO:0008006" key="4">
    <source>
        <dbReference type="Google" id="ProtNLM"/>
    </source>
</evidence>
<feature type="region of interest" description="Disordered" evidence="1">
    <location>
        <begin position="35"/>
        <end position="138"/>
    </location>
</feature>
<evidence type="ECO:0000256" key="2">
    <source>
        <dbReference type="SAM" id="SignalP"/>
    </source>
</evidence>
<reference evidence="3" key="1">
    <citation type="submission" date="2014-09" db="EMBL/GenBank/DDBJ databases">
        <authorList>
            <person name="Magalhaes I.L.F."/>
            <person name="Oliveira U."/>
            <person name="Santos F.R."/>
            <person name="Vidigal T.H.D.A."/>
            <person name="Brescovit A.D."/>
            <person name="Santos A.J."/>
        </authorList>
    </citation>
    <scope>NUCLEOTIDE SEQUENCE</scope>
    <source>
        <tissue evidence="3">Shoot tissue taken approximately 20 cm above the soil surface</tissue>
    </source>
</reference>
<evidence type="ECO:0000313" key="3">
    <source>
        <dbReference type="EMBL" id="JAE24776.1"/>
    </source>
</evidence>
<feature type="signal peptide" evidence="2">
    <location>
        <begin position="1"/>
        <end position="24"/>
    </location>
</feature>
<dbReference type="AlphaFoldDB" id="A0A0A9GQD6"/>
<feature type="compositionally biased region" description="Basic and acidic residues" evidence="1">
    <location>
        <begin position="99"/>
        <end position="112"/>
    </location>
</feature>
<feature type="compositionally biased region" description="Gly residues" evidence="1">
    <location>
        <begin position="119"/>
        <end position="131"/>
    </location>
</feature>
<sequence length="138" mass="15774">MRFFRFHLLPFLFFFLFFLSFFSTLDPPICAGAGEVVPATQPKRSHDTHRSNSMAEWPMPRLPRPSHRPMRRLPRPSHHIPSCRCDTSSSSTISTFRPYTERERERERDLRIPKAGAGVPRGAGAPRGGGRWAAKQAE</sequence>
<keyword evidence="2" id="KW-0732">Signal</keyword>
<name>A0A0A9GQD6_ARUDO</name>
<feature type="compositionally biased region" description="Polar residues" evidence="1">
    <location>
        <begin position="85"/>
        <end position="97"/>
    </location>
</feature>
<proteinExistence type="predicted"/>
<accession>A0A0A9GQD6</accession>
<feature type="chain" id="PRO_5002044998" description="Secreted protein" evidence="2">
    <location>
        <begin position="25"/>
        <end position="138"/>
    </location>
</feature>
<organism evidence="3">
    <name type="scientific">Arundo donax</name>
    <name type="common">Giant reed</name>
    <name type="synonym">Donax arundinaceus</name>
    <dbReference type="NCBI Taxonomy" id="35708"/>
    <lineage>
        <taxon>Eukaryota</taxon>
        <taxon>Viridiplantae</taxon>
        <taxon>Streptophyta</taxon>
        <taxon>Embryophyta</taxon>
        <taxon>Tracheophyta</taxon>
        <taxon>Spermatophyta</taxon>
        <taxon>Magnoliopsida</taxon>
        <taxon>Liliopsida</taxon>
        <taxon>Poales</taxon>
        <taxon>Poaceae</taxon>
        <taxon>PACMAD clade</taxon>
        <taxon>Arundinoideae</taxon>
        <taxon>Arundineae</taxon>
        <taxon>Arundo</taxon>
    </lineage>
</organism>
<feature type="compositionally biased region" description="Basic residues" evidence="1">
    <location>
        <begin position="64"/>
        <end position="78"/>
    </location>
</feature>
<protein>
    <recommendedName>
        <fullName evidence="4">Secreted protein</fullName>
    </recommendedName>
</protein>
<dbReference type="EMBL" id="GBRH01173120">
    <property type="protein sequence ID" value="JAE24776.1"/>
    <property type="molecule type" value="Transcribed_RNA"/>
</dbReference>
<evidence type="ECO:0000256" key="1">
    <source>
        <dbReference type="SAM" id="MobiDB-lite"/>
    </source>
</evidence>
<reference evidence="3" key="2">
    <citation type="journal article" date="2015" name="Data Brief">
        <title>Shoot transcriptome of the giant reed, Arundo donax.</title>
        <authorList>
            <person name="Barrero R.A."/>
            <person name="Guerrero F.D."/>
            <person name="Moolhuijzen P."/>
            <person name="Goolsby J.A."/>
            <person name="Tidwell J."/>
            <person name="Bellgard S.E."/>
            <person name="Bellgard M.I."/>
        </authorList>
    </citation>
    <scope>NUCLEOTIDE SEQUENCE</scope>
    <source>
        <tissue evidence="3">Shoot tissue taken approximately 20 cm above the soil surface</tissue>
    </source>
</reference>